<dbReference type="VEuPathDB" id="FungiDB:F4678DRAFT_34186"/>
<dbReference type="Proteomes" id="UP001148614">
    <property type="component" value="Unassembled WGS sequence"/>
</dbReference>
<sequence>MTSNTWVPTDEEKSWLGSFHPVTMRRITEEKPSRTSGLARIWKGHPCTMLGSIFSSKLFREPTLPLKVALAFALLMPLAYSWHLLGVLDIKSQALNFANSASKIQSSIDSDSNSTSDANSNYTQSHVTDGLRMVVFGGGDIATPALSASQWSDQAYSWSEIMCRKLRCDTYISFVPQTDGIGGPVVSNAFLDAAYRRVCPRTVPSDKDGETMKLDYCWATEQYPKFHQQDLVAQVNSFLSSSRSQRATTETLWVFNVGYWDIWYLTALPRKLATEVIDSSIRDLFFQIERLYRRMHDQGIAASRDSRLEYRANRVTRPPFRIFLTRLFDISLTPGFTSARPSPPQPHSSTSQLRNAAFLTKYWNSLLDVALNDWLATSDPDYWSATDRIDIKVIEALAGKRPLADVGRGSGEKKEQGPLGWESEEGLGDEALLPRRRLASYGMSSYLRGLMVDRQLRNAQLFDHNGLGARPPEDGFLEISMPCVLKVTGDQVTKKGDIVSIKEKIVVCQNPDNYLFYTEFTVSPRAIYEIGVRAARSFLNQVEDSSAWEPKAMRRGKSEREGYSNETTLLAV</sequence>
<comment type="caution">
    <text evidence="2">The sequence shown here is derived from an EMBL/GenBank/DDBJ whole genome shotgun (WGS) entry which is preliminary data.</text>
</comment>
<protein>
    <submittedName>
        <fullName evidence="2">Uncharacterized protein</fullName>
    </submittedName>
</protein>
<dbReference type="EMBL" id="JANPWZ010000013">
    <property type="protein sequence ID" value="KAJ3580345.1"/>
    <property type="molecule type" value="Genomic_DNA"/>
</dbReference>
<feature type="region of interest" description="Disordered" evidence="1">
    <location>
        <begin position="404"/>
        <end position="423"/>
    </location>
</feature>
<feature type="region of interest" description="Disordered" evidence="1">
    <location>
        <begin position="550"/>
        <end position="572"/>
    </location>
</feature>
<gene>
    <name evidence="2" type="ORF">NPX13_g225</name>
</gene>
<organism evidence="2 3">
    <name type="scientific">Xylaria arbuscula</name>
    <dbReference type="NCBI Taxonomy" id="114810"/>
    <lineage>
        <taxon>Eukaryota</taxon>
        <taxon>Fungi</taxon>
        <taxon>Dikarya</taxon>
        <taxon>Ascomycota</taxon>
        <taxon>Pezizomycotina</taxon>
        <taxon>Sordariomycetes</taxon>
        <taxon>Xylariomycetidae</taxon>
        <taxon>Xylariales</taxon>
        <taxon>Xylariaceae</taxon>
        <taxon>Xylaria</taxon>
    </lineage>
</organism>
<reference evidence="2" key="1">
    <citation type="submission" date="2022-07" db="EMBL/GenBank/DDBJ databases">
        <title>Genome Sequence of Xylaria arbuscula.</title>
        <authorList>
            <person name="Buettner E."/>
        </authorList>
    </citation>
    <scope>NUCLEOTIDE SEQUENCE</scope>
    <source>
        <strain evidence="2">VT107</strain>
    </source>
</reference>
<keyword evidence="3" id="KW-1185">Reference proteome</keyword>
<accession>A0A9W8TS29</accession>
<name>A0A9W8TS29_9PEZI</name>
<proteinExistence type="predicted"/>
<evidence type="ECO:0000313" key="3">
    <source>
        <dbReference type="Proteomes" id="UP001148614"/>
    </source>
</evidence>
<dbReference type="AlphaFoldDB" id="A0A9W8TS29"/>
<evidence type="ECO:0000256" key="1">
    <source>
        <dbReference type="SAM" id="MobiDB-lite"/>
    </source>
</evidence>
<evidence type="ECO:0000313" key="2">
    <source>
        <dbReference type="EMBL" id="KAJ3580345.1"/>
    </source>
</evidence>